<feature type="transmembrane region" description="Helical" evidence="6">
    <location>
        <begin position="224"/>
        <end position="240"/>
    </location>
</feature>
<evidence type="ECO:0000313" key="9">
    <source>
        <dbReference type="Proteomes" id="UP001208017"/>
    </source>
</evidence>
<feature type="domain" description="Major facilitator superfamily (MFS) profile" evidence="7">
    <location>
        <begin position="9"/>
        <end position="401"/>
    </location>
</feature>
<feature type="transmembrane region" description="Helical" evidence="6">
    <location>
        <begin position="344"/>
        <end position="366"/>
    </location>
</feature>
<reference evidence="8 9" key="1">
    <citation type="submission" date="2022-11" db="EMBL/GenBank/DDBJ databases">
        <title>Study of microbial diversity in lake waters.</title>
        <authorList>
            <person name="Zhang J."/>
        </authorList>
    </citation>
    <scope>NUCLEOTIDE SEQUENCE [LARGE SCALE GENOMIC DNA]</scope>
    <source>
        <strain evidence="8 9">DT12</strain>
    </source>
</reference>
<sequence>MNPKFSYGKIFAIGSGFFAISVVWMVYNTFMPLILSEFIQSSALRGAIMGLDNLLAVFLIPFIGVWSDRTSTRFGQRLPFIVVGMPLAALLVMLLPLSNGALWTLLAVDVLFLLSMTVFRGPVIALMPDHTPPVKRSSANGVINLMGGIGALVALFVLGKLWDTHHAYPFLAAGAIMLLAFGFLFFAVDRRPPYAEPSTDDSESLGSFRQNLSQLFSTEHRPQLYILIAIFLYFIGYAGVEAQFSTYAVHHLGVTGGQAATALGFFSLSFVLFALPAGFVGTKIGKANAMKIGLILMPATFVLIPFFSSLTIIKVLLLLGGIGWALINVQAYPLVADLGGKQRIGLFTGMYYFFSMGSSIVAPFLLGLVMDFLSYPALYYVGSASVLLGLWFLHTGVKKLSV</sequence>
<dbReference type="InterPro" id="IPR036259">
    <property type="entry name" value="MFS_trans_sf"/>
</dbReference>
<evidence type="ECO:0000256" key="6">
    <source>
        <dbReference type="SAM" id="Phobius"/>
    </source>
</evidence>
<keyword evidence="4 6" id="KW-1133">Transmembrane helix</keyword>
<dbReference type="PANTHER" id="PTHR23528">
    <property type="match status" value="1"/>
</dbReference>
<evidence type="ECO:0000256" key="3">
    <source>
        <dbReference type="ARBA" id="ARBA00022692"/>
    </source>
</evidence>
<evidence type="ECO:0000256" key="2">
    <source>
        <dbReference type="ARBA" id="ARBA00022448"/>
    </source>
</evidence>
<dbReference type="RefSeq" id="WP_267150578.1">
    <property type="nucleotide sequence ID" value="NZ_JAPMLT010000002.1"/>
</dbReference>
<feature type="transmembrane region" description="Helical" evidence="6">
    <location>
        <begin position="260"/>
        <end position="280"/>
    </location>
</feature>
<dbReference type="PANTHER" id="PTHR23528:SF1">
    <property type="entry name" value="MAJOR FACILITATOR SUPERFAMILY (MFS) PROFILE DOMAIN-CONTAINING PROTEIN"/>
    <property type="match status" value="1"/>
</dbReference>
<feature type="transmembrane region" description="Helical" evidence="6">
    <location>
        <begin position="142"/>
        <end position="162"/>
    </location>
</feature>
<evidence type="ECO:0000259" key="7">
    <source>
        <dbReference type="PROSITE" id="PS50850"/>
    </source>
</evidence>
<feature type="transmembrane region" description="Helical" evidence="6">
    <location>
        <begin position="78"/>
        <end position="95"/>
    </location>
</feature>
<feature type="transmembrane region" description="Helical" evidence="6">
    <location>
        <begin position="372"/>
        <end position="393"/>
    </location>
</feature>
<keyword evidence="3 6" id="KW-0812">Transmembrane</keyword>
<keyword evidence="9" id="KW-1185">Reference proteome</keyword>
<evidence type="ECO:0000256" key="4">
    <source>
        <dbReference type="ARBA" id="ARBA00022989"/>
    </source>
</evidence>
<comment type="caution">
    <text evidence="8">The sequence shown here is derived from an EMBL/GenBank/DDBJ whole genome shotgun (WGS) entry which is preliminary data.</text>
</comment>
<evidence type="ECO:0000256" key="5">
    <source>
        <dbReference type="ARBA" id="ARBA00023136"/>
    </source>
</evidence>
<organism evidence="8 9">
    <name type="scientific">Tumebacillus lacus</name>
    <dbReference type="NCBI Taxonomy" id="2995335"/>
    <lineage>
        <taxon>Bacteria</taxon>
        <taxon>Bacillati</taxon>
        <taxon>Bacillota</taxon>
        <taxon>Bacilli</taxon>
        <taxon>Bacillales</taxon>
        <taxon>Alicyclobacillaceae</taxon>
        <taxon>Tumebacillus</taxon>
    </lineage>
</organism>
<gene>
    <name evidence="8" type="ORF">OS242_05120</name>
</gene>
<keyword evidence="5 6" id="KW-0472">Membrane</keyword>
<dbReference type="InterPro" id="IPR020846">
    <property type="entry name" value="MFS_dom"/>
</dbReference>
<accession>A0ABT3X031</accession>
<evidence type="ECO:0000313" key="8">
    <source>
        <dbReference type="EMBL" id="MCX7569333.1"/>
    </source>
</evidence>
<feature type="transmembrane region" description="Helical" evidence="6">
    <location>
        <begin position="168"/>
        <end position="188"/>
    </location>
</feature>
<protein>
    <submittedName>
        <fullName evidence="8">MFS transporter</fullName>
    </submittedName>
</protein>
<evidence type="ECO:0000256" key="1">
    <source>
        <dbReference type="ARBA" id="ARBA00004651"/>
    </source>
</evidence>
<dbReference type="PROSITE" id="PS50850">
    <property type="entry name" value="MFS"/>
    <property type="match status" value="1"/>
</dbReference>
<feature type="transmembrane region" description="Helical" evidence="6">
    <location>
        <begin position="7"/>
        <end position="27"/>
    </location>
</feature>
<feature type="transmembrane region" description="Helical" evidence="6">
    <location>
        <begin position="101"/>
        <end position="121"/>
    </location>
</feature>
<name>A0ABT3X031_9BACL</name>
<dbReference type="Gene3D" id="1.20.1250.20">
    <property type="entry name" value="MFS general substrate transporter like domains"/>
    <property type="match status" value="1"/>
</dbReference>
<feature type="transmembrane region" description="Helical" evidence="6">
    <location>
        <begin position="47"/>
        <end position="66"/>
    </location>
</feature>
<dbReference type="SUPFAM" id="SSF103473">
    <property type="entry name" value="MFS general substrate transporter"/>
    <property type="match status" value="1"/>
</dbReference>
<dbReference type="EMBL" id="JAPMLT010000002">
    <property type="protein sequence ID" value="MCX7569333.1"/>
    <property type="molecule type" value="Genomic_DNA"/>
</dbReference>
<dbReference type="Pfam" id="PF13347">
    <property type="entry name" value="MFS_2"/>
    <property type="match status" value="1"/>
</dbReference>
<proteinExistence type="predicted"/>
<keyword evidence="2" id="KW-0813">Transport</keyword>
<dbReference type="Proteomes" id="UP001208017">
    <property type="component" value="Unassembled WGS sequence"/>
</dbReference>
<comment type="subcellular location">
    <subcellularLocation>
        <location evidence="1">Cell membrane</location>
        <topology evidence="1">Multi-pass membrane protein</topology>
    </subcellularLocation>
</comment>